<sequence>MLQRVVAIFLIIILTSTWFSIHDTNTAQAVPVKTPFQQARMHVPISQIICPENLLLVMKKSDGSPACVKPSSESILIERGWALHVLPDYTTGGIKNSDMLDGGPLEIKTDSVKYFENTTGYVAEPVQKGNFPGVILIHEWWGLNDNIKGMARGLAAHGYVALAVDLYAGQVATTSDGARKLLLSFDEQKAMSNIDAAVNILKQNYNVTKIATIGWCFGGSQSLNYALTGNKVDATILFYGQPVTNITKLSTIKWPVLGFYGDKDLANPIDKVREFKSDLDMAGVENKIYIYPGIGHAFANPSGATYAPTETRDAWNKTLAFMDEHLKN</sequence>
<dbReference type="AlphaFoldDB" id="A0A128A485"/>
<organism evidence="2 3">
    <name type="scientific">Nitrosotalea devaniterrae</name>
    <dbReference type="NCBI Taxonomy" id="1078905"/>
    <lineage>
        <taxon>Archaea</taxon>
        <taxon>Nitrososphaerota</taxon>
        <taxon>Nitrososphaeria</taxon>
        <taxon>Nitrosotaleales</taxon>
        <taxon>Nitrosotaleaceae</taxon>
        <taxon>Nitrosotalea</taxon>
    </lineage>
</organism>
<feature type="domain" description="Dienelactone hydrolase" evidence="1">
    <location>
        <begin position="120"/>
        <end position="325"/>
    </location>
</feature>
<evidence type="ECO:0000313" key="2">
    <source>
        <dbReference type="EMBL" id="CUR52176.1"/>
    </source>
</evidence>
<proteinExistence type="predicted"/>
<dbReference type="Gene3D" id="3.40.50.1820">
    <property type="entry name" value="alpha/beta hydrolase"/>
    <property type="match status" value="1"/>
</dbReference>
<evidence type="ECO:0000313" key="3">
    <source>
        <dbReference type="Proteomes" id="UP000196239"/>
    </source>
</evidence>
<dbReference type="PANTHER" id="PTHR46623">
    <property type="entry name" value="CARBOXYMETHYLENEBUTENOLIDASE-RELATED"/>
    <property type="match status" value="1"/>
</dbReference>
<reference evidence="3" key="1">
    <citation type="submission" date="2015-10" db="EMBL/GenBank/DDBJ databases">
        <authorList>
            <person name="Lehtovirta-Morley L.E."/>
            <person name="Vieille C."/>
        </authorList>
    </citation>
    <scope>NUCLEOTIDE SEQUENCE [LARGE SCALE GENOMIC DNA]</scope>
</reference>
<gene>
    <name evidence="2" type="ORF">NDEV_1411</name>
</gene>
<dbReference type="Pfam" id="PF01738">
    <property type="entry name" value="DLH"/>
    <property type="match status" value="1"/>
</dbReference>
<evidence type="ECO:0000259" key="1">
    <source>
        <dbReference type="Pfam" id="PF01738"/>
    </source>
</evidence>
<dbReference type="GO" id="GO:0016787">
    <property type="term" value="F:hydrolase activity"/>
    <property type="evidence" value="ECO:0007669"/>
    <property type="project" value="InterPro"/>
</dbReference>
<protein>
    <submittedName>
        <fullName evidence="2">Carboxymethylenebutenolidase</fullName>
    </submittedName>
</protein>
<name>A0A128A485_9ARCH</name>
<keyword evidence="3" id="KW-1185">Reference proteome</keyword>
<dbReference type="KEGG" id="ndv:NDEV_1411"/>
<dbReference type="InterPro" id="IPR029058">
    <property type="entry name" value="AB_hydrolase_fold"/>
</dbReference>
<dbReference type="SUPFAM" id="SSF53474">
    <property type="entry name" value="alpha/beta-Hydrolases"/>
    <property type="match status" value="1"/>
</dbReference>
<dbReference type="EMBL" id="LN890280">
    <property type="protein sequence ID" value="CUR52176.1"/>
    <property type="molecule type" value="Genomic_DNA"/>
</dbReference>
<dbReference type="InterPro" id="IPR051049">
    <property type="entry name" value="Dienelactone_hydrolase-like"/>
</dbReference>
<dbReference type="InterPro" id="IPR002925">
    <property type="entry name" value="Dienelactn_hydro"/>
</dbReference>
<accession>A0A128A485</accession>
<dbReference type="Proteomes" id="UP000196239">
    <property type="component" value="Chromosome 1"/>
</dbReference>
<dbReference type="PANTHER" id="PTHR46623:SF7">
    <property type="entry name" value="CARBOXYMETHYLENEBUTENOLIDASE"/>
    <property type="match status" value="1"/>
</dbReference>